<dbReference type="OrthoDB" id="5041285at2759"/>
<protein>
    <recommendedName>
        <fullName evidence="3">Xylanolytic transcriptional activator regulatory domain-containing protein</fullName>
    </recommendedName>
</protein>
<name>A0A7H8QS82_TALRU</name>
<dbReference type="EMBL" id="CP055899">
    <property type="protein sequence ID" value="QKX56315.1"/>
    <property type="molecule type" value="Genomic_DNA"/>
</dbReference>
<dbReference type="Proteomes" id="UP000509510">
    <property type="component" value="Chromosome II"/>
</dbReference>
<dbReference type="InterPro" id="IPR007219">
    <property type="entry name" value="XnlR_reg_dom"/>
</dbReference>
<dbReference type="GO" id="GO:0003677">
    <property type="term" value="F:DNA binding"/>
    <property type="evidence" value="ECO:0007669"/>
    <property type="project" value="InterPro"/>
</dbReference>
<dbReference type="RefSeq" id="XP_035342493.1">
    <property type="nucleotide sequence ID" value="XM_035486600.1"/>
</dbReference>
<evidence type="ECO:0000256" key="2">
    <source>
        <dbReference type="SAM" id="MobiDB-lite"/>
    </source>
</evidence>
<dbReference type="PANTHER" id="PTHR47425:SF2">
    <property type="entry name" value="FARB-RELATED"/>
    <property type="match status" value="1"/>
</dbReference>
<evidence type="ECO:0000259" key="3">
    <source>
        <dbReference type="SMART" id="SM00906"/>
    </source>
</evidence>
<reference evidence="5" key="1">
    <citation type="submission" date="2020-06" db="EMBL/GenBank/DDBJ databases">
        <title>A chromosome-scale genome assembly of Talaromyces rugulosus W13939.</title>
        <authorList>
            <person name="Wang B."/>
            <person name="Guo L."/>
            <person name="Ye K."/>
            <person name="Wang L."/>
        </authorList>
    </citation>
    <scope>NUCLEOTIDE SEQUENCE [LARGE SCALE GENOMIC DNA]</scope>
    <source>
        <strain evidence="5">W13939</strain>
    </source>
</reference>
<sequence length="658" mass="74899">MGNCLPSTFSFSYQEHPTFARNIPFSSYDFVSLHGLNRLPPEDISFLGLKGCLQVPNRSNLDVLLRKYFLHVHPCLPVLDEAEIWRMYDGNCSQNRSPQKLSLLVLQAILFASSAFVPLKTLTDMGFSDARSARTALYHRTKLLFDLDAETNILSRGQGAILLTFQTTASDLFSGTHWLSAAIQLAKSAEADISDHEMGDKTPETLAKKRLWWCIILRDRIHSLALRRPIQLRPDQAHIGCDYLHEKDMEDEIKHSKVYSADEKRQLVHIFRLQCQLAVSITDLITIVYSPLWSTLPEFISAKNAISTQNEIDEMKYSLQKWAEIAAKTLGTSSTSASVIMFTKLTYMYYDSARLAVYHYEALIWETRYEYHYPSSIQPIKAEIEEVMLSMNENIEELITQGLACYLPISAIAHAALPLVLSVLDSELSSTRLQLVARQRRLHFYKQIMLVLQSRYEAADKVCSFVDDVITYSKLKLDLNSTGMITGSGVDNESLQNLNRSNDIASRSRERYQVPGRRMKTICEFFFRQTRSYLRLALLLDHALSRGKYPRQDDIERLWKRLRLSDTDKSSSSLCNDQTEAATAQAPQPMNSVVENERVPQNPSWSSLRPSDIEFSETGCICPANIMINDDLQSQTSLDNCTSDIPSIVSNIWEDVHI</sequence>
<proteinExistence type="predicted"/>
<feature type="domain" description="Xylanolytic transcriptional activator regulatory" evidence="3">
    <location>
        <begin position="175"/>
        <end position="250"/>
    </location>
</feature>
<dbReference type="SMART" id="SM00906">
    <property type="entry name" value="Fungal_trans"/>
    <property type="match status" value="1"/>
</dbReference>
<dbReference type="InterPro" id="IPR052761">
    <property type="entry name" value="Fungal_Detox/Toxin_TFs"/>
</dbReference>
<dbReference type="KEGG" id="trg:TRUGW13939_03416"/>
<feature type="compositionally biased region" description="Low complexity" evidence="2">
    <location>
        <begin position="578"/>
        <end position="589"/>
    </location>
</feature>
<evidence type="ECO:0000313" key="4">
    <source>
        <dbReference type="EMBL" id="QKX56315.1"/>
    </source>
</evidence>
<evidence type="ECO:0000313" key="5">
    <source>
        <dbReference type="Proteomes" id="UP000509510"/>
    </source>
</evidence>
<dbReference type="PANTHER" id="PTHR47425">
    <property type="entry name" value="FARB-RELATED"/>
    <property type="match status" value="1"/>
</dbReference>
<dbReference type="GeneID" id="55990921"/>
<gene>
    <name evidence="4" type="ORF">TRUGW13939_03416</name>
</gene>
<dbReference type="AlphaFoldDB" id="A0A7H8QS82"/>
<accession>A0A7H8QS82</accession>
<dbReference type="GO" id="GO:0008270">
    <property type="term" value="F:zinc ion binding"/>
    <property type="evidence" value="ECO:0007669"/>
    <property type="project" value="InterPro"/>
</dbReference>
<evidence type="ECO:0000256" key="1">
    <source>
        <dbReference type="ARBA" id="ARBA00023242"/>
    </source>
</evidence>
<dbReference type="CDD" id="cd12148">
    <property type="entry name" value="fungal_TF_MHR"/>
    <property type="match status" value="1"/>
</dbReference>
<feature type="region of interest" description="Disordered" evidence="2">
    <location>
        <begin position="568"/>
        <end position="591"/>
    </location>
</feature>
<keyword evidence="1" id="KW-0539">Nucleus</keyword>
<organism evidence="4 5">
    <name type="scientific">Talaromyces rugulosus</name>
    <name type="common">Penicillium rugulosum</name>
    <dbReference type="NCBI Taxonomy" id="121627"/>
    <lineage>
        <taxon>Eukaryota</taxon>
        <taxon>Fungi</taxon>
        <taxon>Dikarya</taxon>
        <taxon>Ascomycota</taxon>
        <taxon>Pezizomycotina</taxon>
        <taxon>Eurotiomycetes</taxon>
        <taxon>Eurotiomycetidae</taxon>
        <taxon>Eurotiales</taxon>
        <taxon>Trichocomaceae</taxon>
        <taxon>Talaromyces</taxon>
        <taxon>Talaromyces sect. Islandici</taxon>
    </lineage>
</organism>
<dbReference type="Pfam" id="PF04082">
    <property type="entry name" value="Fungal_trans"/>
    <property type="match status" value="1"/>
</dbReference>
<dbReference type="GO" id="GO:0006351">
    <property type="term" value="P:DNA-templated transcription"/>
    <property type="evidence" value="ECO:0007669"/>
    <property type="project" value="InterPro"/>
</dbReference>
<keyword evidence="5" id="KW-1185">Reference proteome</keyword>